<proteinExistence type="predicted"/>
<evidence type="ECO:0000313" key="3">
    <source>
        <dbReference type="Proteomes" id="UP001058120"/>
    </source>
</evidence>
<reference evidence="2" key="1">
    <citation type="submission" date="2020-12" db="EMBL/GenBank/DDBJ databases">
        <title>Taurinivorans muris gen. nov., sp. nov., fundamental and realized metabolic niche of a ubiquitous sulfidogenic bacterium in the murine intestine.</title>
        <authorList>
            <person name="Ye H."/>
            <person name="Hanson B.T."/>
            <person name="Loy A."/>
        </authorList>
    </citation>
    <scope>NUCLEOTIDE SEQUENCE</scope>
    <source>
        <strain evidence="2">LT0009</strain>
    </source>
</reference>
<gene>
    <name evidence="2" type="ORF">JBF11_03550</name>
</gene>
<dbReference type="InterPro" id="IPR037026">
    <property type="entry name" value="Vgr_OB-fold_dom_sf"/>
</dbReference>
<dbReference type="Pfam" id="PF04717">
    <property type="entry name" value="Phage_base_V"/>
    <property type="match status" value="1"/>
</dbReference>
<dbReference type="InterPro" id="IPR013046">
    <property type="entry name" value="GpV/Gp45"/>
</dbReference>
<dbReference type="RefSeq" id="WP_334316005.1">
    <property type="nucleotide sequence ID" value="NZ_CP065938.1"/>
</dbReference>
<evidence type="ECO:0000313" key="2">
    <source>
        <dbReference type="EMBL" id="UWX06400.1"/>
    </source>
</evidence>
<keyword evidence="3" id="KW-1185">Reference proteome</keyword>
<evidence type="ECO:0000259" key="1">
    <source>
        <dbReference type="Pfam" id="PF04717"/>
    </source>
</evidence>
<feature type="domain" description="Gp5/Type VI secretion system Vgr protein OB-fold" evidence="1">
    <location>
        <begin position="9"/>
        <end position="80"/>
    </location>
</feature>
<protein>
    <submittedName>
        <fullName evidence="2">Phage baseplate assembly protein V</fullName>
    </submittedName>
</protein>
<dbReference type="Proteomes" id="UP001058120">
    <property type="component" value="Chromosome"/>
</dbReference>
<sequence>MDIRELLRVGTVTVKDPENMCCRVTFSDTPTNAVTSYWLPVLVTRAHGDTYYDLPDIGSKVLCAFLPNGHEEGFILGSYYPKGKAPETDGDIYCHAFKDGTYIEYNRKEHRLFASCVGDVEITAQNNMKINADNVSIKAQGIINLLASQIIAQEG</sequence>
<dbReference type="Gene3D" id="2.40.50.230">
    <property type="entry name" value="Gp5 N-terminal domain"/>
    <property type="match status" value="1"/>
</dbReference>
<name>A0ABY5Y2V7_9BACT</name>
<dbReference type="NCBIfam" id="TIGR01644">
    <property type="entry name" value="phage_P2_V"/>
    <property type="match status" value="1"/>
</dbReference>
<organism evidence="2 3">
    <name type="scientific">Taurinivorans muris</name>
    <dbReference type="NCBI Taxonomy" id="2787751"/>
    <lineage>
        <taxon>Bacteria</taxon>
        <taxon>Pseudomonadati</taxon>
        <taxon>Thermodesulfobacteriota</taxon>
        <taxon>Desulfovibrionia</taxon>
        <taxon>Desulfovibrionales</taxon>
        <taxon>Desulfovibrionaceae</taxon>
        <taxon>Taurinivorans</taxon>
    </lineage>
</organism>
<accession>A0ABY5Y2V7</accession>
<dbReference type="Gene3D" id="6.20.150.10">
    <property type="match status" value="1"/>
</dbReference>
<dbReference type="EMBL" id="CP065938">
    <property type="protein sequence ID" value="UWX06400.1"/>
    <property type="molecule type" value="Genomic_DNA"/>
</dbReference>
<dbReference type="InterPro" id="IPR006531">
    <property type="entry name" value="Gp5/Vgr_OB"/>
</dbReference>